<dbReference type="NCBIfam" id="TIGR03446">
    <property type="entry name" value="mycothiol_Mca"/>
    <property type="match status" value="1"/>
</dbReference>
<evidence type="ECO:0000313" key="4">
    <source>
        <dbReference type="Proteomes" id="UP000219947"/>
    </source>
</evidence>
<comment type="catalytic activity">
    <reaction evidence="2">
        <text>mycothiol S-conjugate + H2O = an N-acetyl-L-cysteine-S-conjugate + 1D-myo-inositol 2-amino-2-deoxy-alpha-D-glucopyranoside</text>
        <dbReference type="Rhea" id="RHEA:36543"/>
        <dbReference type="ChEBI" id="CHEBI:15377"/>
        <dbReference type="ChEBI" id="CHEBI:58718"/>
        <dbReference type="ChEBI" id="CHEBI:58886"/>
        <dbReference type="ChEBI" id="CHEBI:59633"/>
        <dbReference type="EC" id="3.5.1.115"/>
    </reaction>
</comment>
<organism evidence="3 4">
    <name type="scientific">Rothia dentocariosa</name>
    <dbReference type="NCBI Taxonomy" id="2047"/>
    <lineage>
        <taxon>Bacteria</taxon>
        <taxon>Bacillati</taxon>
        <taxon>Actinomycetota</taxon>
        <taxon>Actinomycetes</taxon>
        <taxon>Micrococcales</taxon>
        <taxon>Micrococcaceae</taxon>
        <taxon>Rothia</taxon>
    </lineage>
</organism>
<sequence length="320" mass="36061">MSDALEKIKAILPEHPAVQDLKPLDEEYAGLRILAVHAHPDDESSKGSATAAAYTSRGARYMVATMTGGERGDILNEEIRNAPRAHRDLPGLRRTEMARAAEILGIEHRWIGFMDSGLPEGDPLPPLSFGSFGTLPLEQVAAPLVRLVREYRPHIILSYDEVGGYPHPDHIMSHKVAVEAYEKAGDPEAYVGEGEPWKPLKLYYDRAFNPERTVALHEYLLDQRGESVFEGFIEHMAHRFNDAQDGTRHETTTRILCSDYFIHRDQALLSHSSQVDPQGIFFAISTDEQKHIWPWEDYTLIDSRVPVTLPEHSLSDGIFF</sequence>
<gene>
    <name evidence="2 3" type="primary">mca</name>
    <name evidence="3" type="ORF">CRM92_05935</name>
</gene>
<dbReference type="GO" id="GO:0016811">
    <property type="term" value="F:hydrolase activity, acting on carbon-nitrogen (but not peptide) bonds, in linear amides"/>
    <property type="evidence" value="ECO:0007669"/>
    <property type="project" value="TreeGrafter"/>
</dbReference>
<dbReference type="GO" id="GO:0010126">
    <property type="term" value="P:mycothiol metabolic process"/>
    <property type="evidence" value="ECO:0007669"/>
    <property type="project" value="UniProtKB-UniRule"/>
</dbReference>
<feature type="binding site" evidence="2">
    <location>
        <position position="42"/>
    </location>
    <ligand>
        <name>Zn(2+)</name>
        <dbReference type="ChEBI" id="CHEBI:29105"/>
    </ligand>
</feature>
<protein>
    <recommendedName>
        <fullName evidence="2">Mycothiol S-conjugate amidase</fullName>
        <ecNumber evidence="2">3.5.1.115</ecNumber>
    </recommendedName>
</protein>
<keyword evidence="2" id="KW-0479">Metal-binding</keyword>
<dbReference type="InterPro" id="IPR003737">
    <property type="entry name" value="GlcNAc_PI_deacetylase-related"/>
</dbReference>
<dbReference type="Pfam" id="PF02585">
    <property type="entry name" value="PIG-L"/>
    <property type="match status" value="1"/>
</dbReference>
<feature type="binding site" evidence="2">
    <location>
        <position position="39"/>
    </location>
    <ligand>
        <name>Zn(2+)</name>
        <dbReference type="ChEBI" id="CHEBI:29105"/>
    </ligand>
</feature>
<comment type="similarity">
    <text evidence="2">Belongs to the MshB deacetylase family. Mca subfamily.</text>
</comment>
<dbReference type="Proteomes" id="UP000219947">
    <property type="component" value="Unassembled WGS sequence"/>
</dbReference>
<dbReference type="EC" id="3.5.1.115" evidence="2"/>
<dbReference type="RefSeq" id="WP_098042632.1">
    <property type="nucleotide sequence ID" value="NZ_CAUVUD010000005.1"/>
</dbReference>
<dbReference type="InterPro" id="IPR024078">
    <property type="entry name" value="LmbE-like_dom_sf"/>
</dbReference>
<dbReference type="Gene3D" id="3.40.50.10320">
    <property type="entry name" value="LmbE-like"/>
    <property type="match status" value="1"/>
</dbReference>
<evidence type="ECO:0000313" key="3">
    <source>
        <dbReference type="EMBL" id="PEN16221.1"/>
    </source>
</evidence>
<feature type="binding site" evidence="2">
    <location>
        <position position="170"/>
    </location>
    <ligand>
        <name>Zn(2+)</name>
        <dbReference type="ChEBI" id="CHEBI:29105"/>
    </ligand>
</feature>
<keyword evidence="4" id="KW-1185">Reference proteome</keyword>
<comment type="cofactor">
    <cofactor evidence="2">
        <name>Zn(2+)</name>
        <dbReference type="ChEBI" id="CHEBI:29105"/>
    </cofactor>
    <text evidence="2">Binds 1 zinc ion per subunit.</text>
</comment>
<dbReference type="AlphaFoldDB" id="A0A2A8D5N8"/>
<proteinExistence type="inferred from homology"/>
<evidence type="ECO:0000256" key="1">
    <source>
        <dbReference type="ARBA" id="ARBA00022833"/>
    </source>
</evidence>
<dbReference type="EMBL" id="PDEV01000002">
    <property type="protein sequence ID" value="PEN16221.1"/>
    <property type="molecule type" value="Genomic_DNA"/>
</dbReference>
<accession>A0A2A8D5N8</accession>
<reference evidence="3" key="1">
    <citation type="submission" date="2017-10" db="EMBL/GenBank/DDBJ databases">
        <title>Kefir isolates.</title>
        <authorList>
            <person name="Kim Y."/>
            <person name="Blasche S."/>
        </authorList>
    </citation>
    <scope>NUCLEOTIDE SEQUENCE [LARGE SCALE GENOMIC DNA]</scope>
    <source>
        <strain evidence="3">OG2-2</strain>
    </source>
</reference>
<evidence type="ECO:0000256" key="2">
    <source>
        <dbReference type="HAMAP-Rule" id="MF_01482"/>
    </source>
</evidence>
<dbReference type="SUPFAM" id="SSF102588">
    <property type="entry name" value="LmbE-like"/>
    <property type="match status" value="1"/>
</dbReference>
<dbReference type="GO" id="GO:0008270">
    <property type="term" value="F:zinc ion binding"/>
    <property type="evidence" value="ECO:0007669"/>
    <property type="project" value="UniProtKB-UniRule"/>
</dbReference>
<comment type="subunit">
    <text evidence="2">Monomer.</text>
</comment>
<comment type="caution">
    <text evidence="3">The sequence shown here is derived from an EMBL/GenBank/DDBJ whole genome shotgun (WGS) entry which is preliminary data.</text>
</comment>
<dbReference type="InterPro" id="IPR017811">
    <property type="entry name" value="Mca"/>
</dbReference>
<dbReference type="GO" id="GO:0010127">
    <property type="term" value="P:mycothiol-dependent detoxification"/>
    <property type="evidence" value="ECO:0007669"/>
    <property type="project" value="UniProtKB-UniRule"/>
</dbReference>
<dbReference type="HAMAP" id="MF_01482">
    <property type="entry name" value="Mca"/>
    <property type="match status" value="1"/>
</dbReference>
<keyword evidence="2" id="KW-0378">Hydrolase</keyword>
<name>A0A2A8D5N8_9MICC</name>
<comment type="function">
    <text evidence="2">A mycothiol (MSH, N-acetylcysteinyl-glucosaminyl-inositol) S-conjugate amidase, it recycles conjugated MSH to the N-acetyl cysteine conjugate (AcCys S-conjugate, a mercapturic acid) and the MSH precursor. Involved in MSH-dependent detoxification of a number of alkylating agents and antibiotics.</text>
</comment>
<keyword evidence="1 2" id="KW-0862">Zinc</keyword>
<dbReference type="PANTHER" id="PTHR12993">
    <property type="entry name" value="N-ACETYLGLUCOSAMINYL-PHOSPHATIDYLINOSITOL DE-N-ACETYLASE-RELATED"/>
    <property type="match status" value="1"/>
</dbReference>
<dbReference type="PANTHER" id="PTHR12993:SF11">
    <property type="entry name" value="N-ACETYLGLUCOSAMINYL-PHOSPHATIDYLINOSITOL DE-N-ACETYLASE"/>
    <property type="match status" value="1"/>
</dbReference>